<keyword evidence="10" id="KW-1185">Reference proteome</keyword>
<feature type="domain" description="Myb-like" evidence="6">
    <location>
        <begin position="522"/>
        <end position="573"/>
    </location>
</feature>
<dbReference type="InterPro" id="IPR001005">
    <property type="entry name" value="SANT/Myb"/>
</dbReference>
<feature type="compositionally biased region" description="Polar residues" evidence="5">
    <location>
        <begin position="344"/>
        <end position="355"/>
    </location>
</feature>
<evidence type="ECO:0000259" key="8">
    <source>
        <dbReference type="PROSITE" id="PS51294"/>
    </source>
</evidence>
<dbReference type="InterPro" id="IPR017884">
    <property type="entry name" value="SANT_dom"/>
</dbReference>
<dbReference type="GO" id="GO:0042796">
    <property type="term" value="P:snRNA transcription by RNA polymerase III"/>
    <property type="evidence" value="ECO:0007669"/>
    <property type="project" value="TreeGrafter"/>
</dbReference>
<dbReference type="Gene3D" id="1.10.10.60">
    <property type="entry name" value="Homeodomain-like"/>
    <property type="match status" value="3"/>
</dbReference>
<feature type="compositionally biased region" description="Basic and acidic residues" evidence="5">
    <location>
        <begin position="143"/>
        <end position="156"/>
    </location>
</feature>
<keyword evidence="1" id="KW-0805">Transcription regulation</keyword>
<dbReference type="PROSITE" id="PS51294">
    <property type="entry name" value="HTH_MYB"/>
    <property type="match status" value="3"/>
</dbReference>
<evidence type="ECO:0000313" key="10">
    <source>
        <dbReference type="Proteomes" id="UP000265618"/>
    </source>
</evidence>
<feature type="domain" description="HTH myb-type" evidence="8">
    <location>
        <begin position="459"/>
        <end position="514"/>
    </location>
</feature>
<dbReference type="Proteomes" id="UP000265618">
    <property type="component" value="Unassembled WGS sequence"/>
</dbReference>
<feature type="compositionally biased region" description="Basic and acidic residues" evidence="5">
    <location>
        <begin position="326"/>
        <end position="336"/>
    </location>
</feature>
<dbReference type="InterPro" id="IPR051575">
    <property type="entry name" value="Myb-like_DNA-bd"/>
</dbReference>
<keyword evidence="4" id="KW-0539">Nucleus</keyword>
<dbReference type="SMART" id="SM00717">
    <property type="entry name" value="SANT"/>
    <property type="match status" value="4"/>
</dbReference>
<feature type="compositionally biased region" description="Basic and acidic residues" evidence="5">
    <location>
        <begin position="203"/>
        <end position="221"/>
    </location>
</feature>
<feature type="domain" description="HTH myb-type" evidence="8">
    <location>
        <begin position="528"/>
        <end position="577"/>
    </location>
</feature>
<evidence type="ECO:0000259" key="7">
    <source>
        <dbReference type="PROSITE" id="PS51293"/>
    </source>
</evidence>
<comment type="caution">
    <text evidence="9">The sequence shown here is derived from an EMBL/GenBank/DDBJ whole genome shotgun (WGS) entry which is preliminary data.</text>
</comment>
<gene>
    <name evidence="9" type="ORF">KIPB_006162</name>
</gene>
<dbReference type="InterPro" id="IPR009057">
    <property type="entry name" value="Homeodomain-like_sf"/>
</dbReference>
<evidence type="ECO:0000256" key="5">
    <source>
        <dbReference type="SAM" id="MobiDB-lite"/>
    </source>
</evidence>
<dbReference type="GO" id="GO:0019185">
    <property type="term" value="C:snRNA-activating protein complex"/>
    <property type="evidence" value="ECO:0007669"/>
    <property type="project" value="TreeGrafter"/>
</dbReference>
<feature type="domain" description="SANT" evidence="7">
    <location>
        <begin position="525"/>
        <end position="568"/>
    </location>
</feature>
<feature type="domain" description="HTH myb-type" evidence="8">
    <location>
        <begin position="578"/>
        <end position="629"/>
    </location>
</feature>
<accession>A0A9K3GIW2</accession>
<dbReference type="EMBL" id="BDIP01001549">
    <property type="protein sequence ID" value="GIQ84628.1"/>
    <property type="molecule type" value="Genomic_DNA"/>
</dbReference>
<protein>
    <submittedName>
        <fullName evidence="9">Myb-related protein B</fullName>
    </submittedName>
</protein>
<evidence type="ECO:0000259" key="6">
    <source>
        <dbReference type="PROSITE" id="PS50090"/>
    </source>
</evidence>
<evidence type="ECO:0000256" key="4">
    <source>
        <dbReference type="ARBA" id="ARBA00023242"/>
    </source>
</evidence>
<dbReference type="PROSITE" id="PS51293">
    <property type="entry name" value="SANT"/>
    <property type="match status" value="1"/>
</dbReference>
<name>A0A9K3GIW2_9EUKA</name>
<feature type="domain" description="Myb-like" evidence="6">
    <location>
        <begin position="459"/>
        <end position="510"/>
    </location>
</feature>
<dbReference type="CDD" id="cd00167">
    <property type="entry name" value="SANT"/>
    <property type="match status" value="3"/>
</dbReference>
<dbReference type="AlphaFoldDB" id="A0A9K3GIW2"/>
<feature type="compositionally biased region" description="Low complexity" evidence="5">
    <location>
        <begin position="306"/>
        <end position="323"/>
    </location>
</feature>
<feature type="region of interest" description="Disordered" evidence="5">
    <location>
        <begin position="1"/>
        <end position="156"/>
    </location>
</feature>
<proteinExistence type="predicted"/>
<dbReference type="PANTHER" id="PTHR46621">
    <property type="entry name" value="SNRNA-ACTIVATING PROTEIN COMPLEX SUBUNIT 4"/>
    <property type="match status" value="1"/>
</dbReference>
<feature type="compositionally biased region" description="Polar residues" evidence="5">
    <location>
        <begin position="292"/>
        <end position="305"/>
    </location>
</feature>
<dbReference type="Pfam" id="PF00249">
    <property type="entry name" value="Myb_DNA-binding"/>
    <property type="match status" value="3"/>
</dbReference>
<feature type="compositionally biased region" description="Pro residues" evidence="5">
    <location>
        <begin position="1"/>
        <end position="11"/>
    </location>
</feature>
<feature type="compositionally biased region" description="Basic and acidic residues" evidence="5">
    <location>
        <begin position="34"/>
        <end position="67"/>
    </location>
</feature>
<dbReference type="OrthoDB" id="2143914at2759"/>
<feature type="compositionally biased region" description="Polar residues" evidence="5">
    <location>
        <begin position="70"/>
        <end position="84"/>
    </location>
</feature>
<reference evidence="9 10" key="1">
    <citation type="journal article" date="2018" name="PLoS ONE">
        <title>The draft genome of Kipferlia bialata reveals reductive genome evolution in fornicate parasites.</title>
        <authorList>
            <person name="Tanifuji G."/>
            <person name="Takabayashi S."/>
            <person name="Kume K."/>
            <person name="Takagi M."/>
            <person name="Nakayama T."/>
            <person name="Kamikawa R."/>
            <person name="Inagaki Y."/>
            <person name="Hashimoto T."/>
        </authorList>
    </citation>
    <scope>NUCLEOTIDE SEQUENCE [LARGE SCALE GENOMIC DNA]</scope>
    <source>
        <strain evidence="9">NY0173</strain>
    </source>
</reference>
<dbReference type="GO" id="GO:0001006">
    <property type="term" value="F:RNA polymerase III type 3 promoter sequence-specific DNA binding"/>
    <property type="evidence" value="ECO:0007669"/>
    <property type="project" value="TreeGrafter"/>
</dbReference>
<keyword evidence="3" id="KW-0804">Transcription</keyword>
<dbReference type="GO" id="GO:0042795">
    <property type="term" value="P:snRNA transcription by RNA polymerase II"/>
    <property type="evidence" value="ECO:0007669"/>
    <property type="project" value="TreeGrafter"/>
</dbReference>
<evidence type="ECO:0000313" key="9">
    <source>
        <dbReference type="EMBL" id="GIQ84628.1"/>
    </source>
</evidence>
<feature type="compositionally biased region" description="Low complexity" evidence="5">
    <location>
        <begin position="94"/>
        <end position="111"/>
    </location>
</feature>
<dbReference type="SUPFAM" id="SSF46689">
    <property type="entry name" value="Homeodomain-like"/>
    <property type="match status" value="3"/>
</dbReference>
<evidence type="ECO:0000256" key="2">
    <source>
        <dbReference type="ARBA" id="ARBA00023125"/>
    </source>
</evidence>
<feature type="compositionally biased region" description="Basic and acidic residues" evidence="5">
    <location>
        <begin position="240"/>
        <end position="289"/>
    </location>
</feature>
<dbReference type="InterPro" id="IPR017930">
    <property type="entry name" value="Myb_dom"/>
</dbReference>
<feature type="compositionally biased region" description="Low complexity" evidence="5">
    <location>
        <begin position="358"/>
        <end position="370"/>
    </location>
</feature>
<sequence>MTVPSDRPPSPHASQGVGGTEAPPVQASMDTSDIDIKVEMRERERDVSRDMAHVRQVKEAMRREREANPSPHSLSHSVTDTASHGASGRVHAFPRPGVSLPPSRVSLPSDVDPADTHRQRPPHPHLHSHTHPHHTLSQGGTSGERRERRRELDGERVGLILGDRQMEMARERERERERHRQLQIEWMRDNPPPLCVSRGQVMDVDRERERDRDRGHREQFRLDPALPGPPPQSSIQYMGRGDRERERGRGRDRSHMRVHIHSETVAHTLSQRERERAEGTGSREGEGERGGTYSTWGTCPPQSLASPSTISASSGVSGSAPVTISGRERERERERSQGAGDTPMLQTPTSLTSPGPYTPDTYTPDTYTDTQSLPYPIRQPGEGPPDLLRDGYLLHPKGKPSRQRGTTTRKRSSRQWSTHENMVVLTRVLAEGDAAFVSLSSELGRREETIRLHWSRVLDPKLRKGHWTAEEDGLLRLAVTRVGNSDWRTVAEMIPNRSDIQARYRWARMTGIQTNTKRKIESRNSITGRWTNEEDALLIAAVNRHGAGNWAAIAKDVDGRTDQQCLRHWDKVLNPDIVKGRFTPEEDRSLLRAVEALGTGRWSEVARFLEGRTDKQVHLRYRTLKGLRKVRKGASR</sequence>
<keyword evidence="2" id="KW-0238">DNA-binding</keyword>
<dbReference type="GO" id="GO:0000978">
    <property type="term" value="F:RNA polymerase II cis-regulatory region sequence-specific DNA binding"/>
    <property type="evidence" value="ECO:0007669"/>
    <property type="project" value="TreeGrafter"/>
</dbReference>
<feature type="region of interest" description="Disordered" evidence="5">
    <location>
        <begin position="191"/>
        <end position="416"/>
    </location>
</feature>
<feature type="compositionally biased region" description="Basic residues" evidence="5">
    <location>
        <begin position="396"/>
        <end position="413"/>
    </location>
</feature>
<evidence type="ECO:0000256" key="3">
    <source>
        <dbReference type="ARBA" id="ARBA00023163"/>
    </source>
</evidence>
<feature type="domain" description="Myb-like" evidence="6">
    <location>
        <begin position="574"/>
        <end position="625"/>
    </location>
</feature>
<evidence type="ECO:0000256" key="1">
    <source>
        <dbReference type="ARBA" id="ARBA00023015"/>
    </source>
</evidence>
<organism evidence="9 10">
    <name type="scientific">Kipferlia bialata</name>
    <dbReference type="NCBI Taxonomy" id="797122"/>
    <lineage>
        <taxon>Eukaryota</taxon>
        <taxon>Metamonada</taxon>
        <taxon>Carpediemonas-like organisms</taxon>
        <taxon>Kipferlia</taxon>
    </lineage>
</organism>
<feature type="compositionally biased region" description="Basic residues" evidence="5">
    <location>
        <begin position="119"/>
        <end position="134"/>
    </location>
</feature>
<dbReference type="PROSITE" id="PS50090">
    <property type="entry name" value="MYB_LIKE"/>
    <property type="match status" value="3"/>
</dbReference>
<dbReference type="PANTHER" id="PTHR46621:SF1">
    <property type="entry name" value="SNRNA-ACTIVATING PROTEIN COMPLEX SUBUNIT 4"/>
    <property type="match status" value="1"/>
</dbReference>